<accession>A0A7W7H065</accession>
<dbReference type="Proteomes" id="UP000546162">
    <property type="component" value="Unassembled WGS sequence"/>
</dbReference>
<organism evidence="2 3">
    <name type="scientific">Actinoplanes octamycinicus</name>
    <dbReference type="NCBI Taxonomy" id="135948"/>
    <lineage>
        <taxon>Bacteria</taxon>
        <taxon>Bacillati</taxon>
        <taxon>Actinomycetota</taxon>
        <taxon>Actinomycetes</taxon>
        <taxon>Micromonosporales</taxon>
        <taxon>Micromonosporaceae</taxon>
        <taxon>Actinoplanes</taxon>
    </lineage>
</organism>
<evidence type="ECO:0008006" key="4">
    <source>
        <dbReference type="Google" id="ProtNLM"/>
    </source>
</evidence>
<evidence type="ECO:0000313" key="2">
    <source>
        <dbReference type="EMBL" id="MBB4741518.1"/>
    </source>
</evidence>
<feature type="signal peptide" evidence="1">
    <location>
        <begin position="1"/>
        <end position="21"/>
    </location>
</feature>
<dbReference type="RefSeq" id="WP_185041993.1">
    <property type="nucleotide sequence ID" value="NZ_BAABFG010000005.1"/>
</dbReference>
<dbReference type="EMBL" id="JACHNB010000001">
    <property type="protein sequence ID" value="MBB4741518.1"/>
    <property type="molecule type" value="Genomic_DNA"/>
</dbReference>
<reference evidence="2 3" key="1">
    <citation type="submission" date="2020-08" db="EMBL/GenBank/DDBJ databases">
        <title>Sequencing the genomes of 1000 actinobacteria strains.</title>
        <authorList>
            <person name="Klenk H.-P."/>
        </authorList>
    </citation>
    <scope>NUCLEOTIDE SEQUENCE [LARGE SCALE GENOMIC DNA]</scope>
    <source>
        <strain evidence="2 3">DSM 45809</strain>
    </source>
</reference>
<keyword evidence="1" id="KW-0732">Signal</keyword>
<dbReference type="AlphaFoldDB" id="A0A7W7H065"/>
<keyword evidence="3" id="KW-1185">Reference proteome</keyword>
<gene>
    <name evidence="2" type="ORF">BJY16_004977</name>
</gene>
<proteinExistence type="predicted"/>
<name>A0A7W7H065_9ACTN</name>
<sequence length="130" mass="13806">MAAAGFVSGAVLFGTAMPASANTNFNAKCESSEACVFDWDYFEGPRWDYEGTDTNFSNNYYPDTSQYGEGPPLNDSAAGLHNQGVSCTAVFGQNAGGASASGWKVRHLPGKGAGLPAEREDRVSSLYWEC</sequence>
<feature type="chain" id="PRO_5031182730" description="Peptidase inhibitor family I36" evidence="1">
    <location>
        <begin position="22"/>
        <end position="130"/>
    </location>
</feature>
<evidence type="ECO:0000313" key="3">
    <source>
        <dbReference type="Proteomes" id="UP000546162"/>
    </source>
</evidence>
<comment type="caution">
    <text evidence="2">The sequence shown here is derived from an EMBL/GenBank/DDBJ whole genome shotgun (WGS) entry which is preliminary data.</text>
</comment>
<protein>
    <recommendedName>
        <fullName evidence="4">Peptidase inhibitor family I36</fullName>
    </recommendedName>
</protein>
<evidence type="ECO:0000256" key="1">
    <source>
        <dbReference type="SAM" id="SignalP"/>
    </source>
</evidence>